<sequence>MVNMGTLNQKKSCRRMESLLHSSRHQRLSAHHWDKNIFTTNNSTFLGEFQHHLSLHS</sequence>
<evidence type="ECO:0000313" key="1">
    <source>
        <dbReference type="EMBL" id="KOF87015.1"/>
    </source>
</evidence>
<name>A0A0L8HE37_OCTBM</name>
<dbReference type="AlphaFoldDB" id="A0A0L8HE37"/>
<proteinExistence type="predicted"/>
<organism evidence="1">
    <name type="scientific">Octopus bimaculoides</name>
    <name type="common">California two-spotted octopus</name>
    <dbReference type="NCBI Taxonomy" id="37653"/>
    <lineage>
        <taxon>Eukaryota</taxon>
        <taxon>Metazoa</taxon>
        <taxon>Spiralia</taxon>
        <taxon>Lophotrochozoa</taxon>
        <taxon>Mollusca</taxon>
        <taxon>Cephalopoda</taxon>
        <taxon>Coleoidea</taxon>
        <taxon>Octopodiformes</taxon>
        <taxon>Octopoda</taxon>
        <taxon>Incirrata</taxon>
        <taxon>Octopodidae</taxon>
        <taxon>Octopus</taxon>
    </lineage>
</organism>
<protein>
    <submittedName>
        <fullName evidence="1">Uncharacterized protein</fullName>
    </submittedName>
</protein>
<reference evidence="1" key="1">
    <citation type="submission" date="2015-07" db="EMBL/GenBank/DDBJ databases">
        <title>MeaNS - Measles Nucleotide Surveillance Program.</title>
        <authorList>
            <person name="Tran T."/>
            <person name="Druce J."/>
        </authorList>
    </citation>
    <scope>NUCLEOTIDE SEQUENCE</scope>
    <source>
        <strain evidence="1">UCB-OBI-ISO-001</strain>
        <tissue evidence="1">Gonad</tissue>
    </source>
</reference>
<gene>
    <name evidence="1" type="ORF">OCBIM_22017591mg</name>
</gene>
<accession>A0A0L8HE37</accession>
<dbReference type="EMBL" id="KQ418512">
    <property type="protein sequence ID" value="KOF87015.1"/>
    <property type="molecule type" value="Genomic_DNA"/>
</dbReference>